<name>A0A2V3WEI1_9BACI</name>
<accession>A0A2V3WEI1</accession>
<dbReference type="Proteomes" id="UP000247922">
    <property type="component" value="Unassembled WGS sequence"/>
</dbReference>
<dbReference type="InterPro" id="IPR012341">
    <property type="entry name" value="6hp_glycosidase-like_sf"/>
</dbReference>
<keyword evidence="4" id="KW-1185">Reference proteome</keyword>
<feature type="domain" description="Glycosyl hydrolase family 95 catalytic" evidence="2">
    <location>
        <begin position="259"/>
        <end position="662"/>
    </location>
</feature>
<organism evidence="3 4">
    <name type="scientific">Streptohalobacillus salinus</name>
    <dbReference type="NCBI Taxonomy" id="621096"/>
    <lineage>
        <taxon>Bacteria</taxon>
        <taxon>Bacillati</taxon>
        <taxon>Bacillota</taxon>
        <taxon>Bacilli</taxon>
        <taxon>Bacillales</taxon>
        <taxon>Bacillaceae</taxon>
        <taxon>Streptohalobacillus</taxon>
    </lineage>
</organism>
<dbReference type="EMBL" id="QJJR01000005">
    <property type="protein sequence ID" value="PXW91504.1"/>
    <property type="molecule type" value="Genomic_DNA"/>
</dbReference>
<dbReference type="InterPro" id="IPR008928">
    <property type="entry name" value="6-hairpin_glycosidase_sf"/>
</dbReference>
<evidence type="ECO:0000313" key="3">
    <source>
        <dbReference type="EMBL" id="PXW91504.1"/>
    </source>
</evidence>
<dbReference type="Pfam" id="PF14498">
    <property type="entry name" value="Glyco_hyd_65N_2"/>
    <property type="match status" value="1"/>
</dbReference>
<comment type="caution">
    <text evidence="3">The sequence shown here is derived from an EMBL/GenBank/DDBJ whole genome shotgun (WGS) entry which is preliminary data.</text>
</comment>
<keyword evidence="3" id="KW-0378">Hydrolase</keyword>
<dbReference type="GO" id="GO:0004560">
    <property type="term" value="F:alpha-L-fucosidase activity"/>
    <property type="evidence" value="ECO:0007669"/>
    <property type="project" value="TreeGrafter"/>
</dbReference>
<dbReference type="InterPro" id="IPR027414">
    <property type="entry name" value="GH95_N_dom"/>
</dbReference>
<dbReference type="GO" id="GO:0005975">
    <property type="term" value="P:carbohydrate metabolic process"/>
    <property type="evidence" value="ECO:0007669"/>
    <property type="project" value="InterPro"/>
</dbReference>
<evidence type="ECO:0000313" key="4">
    <source>
        <dbReference type="Proteomes" id="UP000247922"/>
    </source>
</evidence>
<feature type="domain" description="Glycosyl hydrolase family 95 N-terminal" evidence="1">
    <location>
        <begin position="13"/>
        <end position="243"/>
    </location>
</feature>
<dbReference type="OrthoDB" id="9802600at2"/>
<proteinExistence type="predicted"/>
<reference evidence="3 4" key="1">
    <citation type="submission" date="2018-05" db="EMBL/GenBank/DDBJ databases">
        <title>Genomic Encyclopedia of Type Strains, Phase IV (KMG-IV): sequencing the most valuable type-strain genomes for metagenomic binning, comparative biology and taxonomic classification.</title>
        <authorList>
            <person name="Goeker M."/>
        </authorList>
    </citation>
    <scope>NUCLEOTIDE SEQUENCE [LARGE SCALE GENOMIC DNA]</scope>
    <source>
        <strain evidence="3 4">DSM 22440</strain>
    </source>
</reference>
<protein>
    <submittedName>
        <fullName evidence="3">Glycosyl hydrolase family 65</fullName>
    </submittedName>
</protein>
<gene>
    <name evidence="3" type="ORF">DES38_105125</name>
</gene>
<dbReference type="Gene3D" id="1.50.10.10">
    <property type="match status" value="1"/>
</dbReference>
<dbReference type="PANTHER" id="PTHR31084">
    <property type="entry name" value="ALPHA-L-FUCOSIDASE 2"/>
    <property type="match status" value="1"/>
</dbReference>
<dbReference type="Pfam" id="PF22124">
    <property type="entry name" value="Glyco_hydro_95_cat"/>
    <property type="match status" value="1"/>
</dbReference>
<evidence type="ECO:0000259" key="2">
    <source>
        <dbReference type="Pfam" id="PF22124"/>
    </source>
</evidence>
<dbReference type="SUPFAM" id="SSF48208">
    <property type="entry name" value="Six-hairpin glycosidases"/>
    <property type="match status" value="1"/>
</dbReference>
<dbReference type="AlphaFoldDB" id="A0A2V3WEI1"/>
<dbReference type="InterPro" id="IPR054363">
    <property type="entry name" value="GH95_cat"/>
</dbReference>
<dbReference type="PANTHER" id="PTHR31084:SF0">
    <property type="entry name" value="ALPHA-L-FUCOSIDASE 2"/>
    <property type="match status" value="1"/>
</dbReference>
<evidence type="ECO:0000259" key="1">
    <source>
        <dbReference type="Pfam" id="PF14498"/>
    </source>
</evidence>
<sequence length="756" mass="87354">MILMQFDPPKKGIWHDQPATRWEEGFVLGNGEMGAIVFGDPRHDRLIGNHADLFLPTSHQQPTPDLSDLLPKVRQLIETDGYQAAVDFQFKMATERGYQGLQMSDPFVPAFELAIDFHINNVAHYKRALNYQTGEALSCYLGDGEQIQTQTFVSRHDNLIIHRIRNFDGALNLTLSPQIYQNEALSGHFYYQDCQFKWHNKYRHKEGGYTVTAQLFTHHGKVTEEDDLLHVTGTKELIVVFRIDLSLMAPPIKQLTHDYQTLFSQHVVRHQSLFDRVQLHLKHDKDPSENFYTLMSDATNRETLPLTLVEKIYDAGRYMYIASAGHKTPNLQGIWSGDFQPAWSGDYTFDTNVQLSIAQALSGNLEEGLFGFFDLVESLLPDFKENAKRFFNSSGIVSSIHSSTHGHHIHWNKDWPLHYWTCGAGWLGHWFYQYYHYTGDIDFLRERTVPYLEEIIAFYQDFLTIDESGHYLFRPSYSAENGCGDNATQDIAVLKEVITNLITSYQVLGIKPDQIAILEKMKDQLPPYMINEEGAFKEWLTPNKGEAYNHRHFSHLYPIFQSREFTQKTDPIWFNACQVAFDKRRRAWLESEEGDTTSTHGRMHSALLATQFHMPELVKEVMMMVLKNNCFFPSLMMSHYNQLEVFNVDGNGAFPQVIHEMLIDYHHDTLYLLQALPEEISAGELSGVKLPNQINVLQLNWDLEKKSLRVMLMSPVEQRLALRFPLFKQAKLHGELATEQCVDLVREQTVVLEFEL</sequence>